<dbReference type="PANTHER" id="PTHR10806:SF6">
    <property type="entry name" value="SIGNAL PEPTIDASE COMPLEX CATALYTIC SUBUNIT SEC11"/>
    <property type="match status" value="1"/>
</dbReference>
<dbReference type="InterPro" id="IPR019756">
    <property type="entry name" value="Pept_S26A_signal_pept_1_Ser-AS"/>
</dbReference>
<feature type="transmembrane region" description="Helical" evidence="12">
    <location>
        <begin position="65"/>
        <end position="90"/>
    </location>
</feature>
<dbReference type="NCBIfam" id="TIGR02228">
    <property type="entry name" value="sigpep_I_arch"/>
    <property type="match status" value="1"/>
</dbReference>
<comment type="function">
    <text evidence="10">Catalytic component of the signal peptidase complex (SPC) which catalyzes the cleavage of N-terminal signal sequences from nascent proteins as they are translocated into the lumen of the endoplasmic reticulum. Specifically cleaves N-terminal signal peptides that contain a hydrophobic alpha-helix (h-region) shorter than 18-20 amino acids.</text>
</comment>
<dbReference type="PANTHER" id="PTHR10806">
    <property type="entry name" value="SIGNAL PEPTIDASE COMPLEX CATALYTIC SUBUNIT SEC11"/>
    <property type="match status" value="1"/>
</dbReference>
<sequence length="222" mass="23410">MTSQVHGAAVAASITRIMDGGSLSELHPGKAQLERIRAEREQSAETDAHHGSLGGVIARGLGRSLLLALMVVIVASGVLPRVIGAVPLAVLSGSMVPTFNPGDLVVSKPVADPAALEIGEVITFQPVSGDPMLITHRIIGFEFGSDGTRNIITQGDANSASDKAIVPDQVMGKMLYTVPFMGYVSNWVTALNLAWLLPIAGVALIVVCIVMLTRALRRRDRE</sequence>
<protein>
    <recommendedName>
        <fullName evidence="9 11">Signal peptidase I</fullName>
        <ecNumber evidence="11">3.4.21.89</ecNumber>
    </recommendedName>
</protein>
<name>A0A1H4N218_9MICO</name>
<keyword evidence="7 12" id="KW-1133">Transmembrane helix</keyword>
<dbReference type="GO" id="GO:0016020">
    <property type="term" value="C:membrane"/>
    <property type="evidence" value="ECO:0007669"/>
    <property type="project" value="UniProtKB-UniRule"/>
</dbReference>
<accession>A0A1H4N218</accession>
<proteinExistence type="predicted"/>
<dbReference type="EMBL" id="FNRY01000001">
    <property type="protein sequence ID" value="SEB89137.1"/>
    <property type="molecule type" value="Genomic_DNA"/>
</dbReference>
<dbReference type="GO" id="GO:0009003">
    <property type="term" value="F:signal peptidase activity"/>
    <property type="evidence" value="ECO:0007669"/>
    <property type="project" value="UniProtKB-EC"/>
</dbReference>
<dbReference type="PRINTS" id="PR00728">
    <property type="entry name" value="SIGNALPTASE"/>
</dbReference>
<evidence type="ECO:0000256" key="9">
    <source>
        <dbReference type="ARBA" id="ARBA00033305"/>
    </source>
</evidence>
<organism evidence="13 14">
    <name type="scientific">Paramicrobacterium humi</name>
    <dbReference type="NCBI Taxonomy" id="640635"/>
    <lineage>
        <taxon>Bacteria</taxon>
        <taxon>Bacillati</taxon>
        <taxon>Actinomycetota</taxon>
        <taxon>Actinomycetes</taxon>
        <taxon>Micrococcales</taxon>
        <taxon>Microbacteriaceae</taxon>
        <taxon>Paramicrobacterium</taxon>
    </lineage>
</organism>
<keyword evidence="8 12" id="KW-0472">Membrane</keyword>
<keyword evidence="14" id="KW-1185">Reference proteome</keyword>
<keyword evidence="3 12" id="KW-0812">Transmembrane</keyword>
<comment type="subcellular location">
    <subcellularLocation>
        <location evidence="1">Endoplasmic reticulum membrane</location>
        <topology evidence="1">Single-pass type II membrane protein</topology>
    </subcellularLocation>
</comment>
<evidence type="ECO:0000256" key="1">
    <source>
        <dbReference type="ARBA" id="ARBA00004648"/>
    </source>
</evidence>
<evidence type="ECO:0000256" key="11">
    <source>
        <dbReference type="NCBIfam" id="TIGR02228"/>
    </source>
</evidence>
<dbReference type="OrthoDB" id="3178064at2"/>
<dbReference type="GO" id="GO:0004252">
    <property type="term" value="F:serine-type endopeptidase activity"/>
    <property type="evidence" value="ECO:0007669"/>
    <property type="project" value="UniProtKB-UniRule"/>
</dbReference>
<keyword evidence="4" id="KW-0378">Hydrolase</keyword>
<dbReference type="EC" id="3.4.21.89" evidence="11"/>
<feature type="transmembrane region" description="Helical" evidence="12">
    <location>
        <begin position="193"/>
        <end position="212"/>
    </location>
</feature>
<keyword evidence="6" id="KW-0735">Signal-anchor</keyword>
<evidence type="ECO:0000256" key="3">
    <source>
        <dbReference type="ARBA" id="ARBA00022692"/>
    </source>
</evidence>
<evidence type="ECO:0000256" key="7">
    <source>
        <dbReference type="ARBA" id="ARBA00022989"/>
    </source>
</evidence>
<dbReference type="PROSITE" id="PS00501">
    <property type="entry name" value="SPASE_I_1"/>
    <property type="match status" value="1"/>
</dbReference>
<evidence type="ECO:0000256" key="5">
    <source>
        <dbReference type="ARBA" id="ARBA00022824"/>
    </source>
</evidence>
<dbReference type="CDD" id="cd06530">
    <property type="entry name" value="S26_SPase_I"/>
    <property type="match status" value="1"/>
</dbReference>
<evidence type="ECO:0000313" key="13">
    <source>
        <dbReference type="EMBL" id="SEB89137.1"/>
    </source>
</evidence>
<dbReference type="GO" id="GO:0006465">
    <property type="term" value="P:signal peptide processing"/>
    <property type="evidence" value="ECO:0007669"/>
    <property type="project" value="UniProtKB-UniRule"/>
</dbReference>
<evidence type="ECO:0000256" key="2">
    <source>
        <dbReference type="ARBA" id="ARBA00022670"/>
    </source>
</evidence>
<evidence type="ECO:0000256" key="8">
    <source>
        <dbReference type="ARBA" id="ARBA00023136"/>
    </source>
</evidence>
<dbReference type="RefSeq" id="WP_091183529.1">
    <property type="nucleotide sequence ID" value="NZ_FNRY01000001.1"/>
</dbReference>
<evidence type="ECO:0000256" key="10">
    <source>
        <dbReference type="ARBA" id="ARBA00045533"/>
    </source>
</evidence>
<dbReference type="InterPro" id="IPR001733">
    <property type="entry name" value="Peptidase_S26B"/>
</dbReference>
<keyword evidence="5" id="KW-0256">Endoplasmic reticulum</keyword>
<reference evidence="13 14" key="1">
    <citation type="submission" date="2016-10" db="EMBL/GenBank/DDBJ databases">
        <authorList>
            <person name="de Groot N.N."/>
        </authorList>
    </citation>
    <scope>NUCLEOTIDE SEQUENCE [LARGE SCALE GENOMIC DNA]</scope>
    <source>
        <strain evidence="13 14">DSM 21799</strain>
    </source>
</reference>
<gene>
    <name evidence="13" type="ORF">SAMN04489806_2053</name>
</gene>
<evidence type="ECO:0000256" key="12">
    <source>
        <dbReference type="SAM" id="Phobius"/>
    </source>
</evidence>
<evidence type="ECO:0000256" key="6">
    <source>
        <dbReference type="ARBA" id="ARBA00022968"/>
    </source>
</evidence>
<evidence type="ECO:0000313" key="14">
    <source>
        <dbReference type="Proteomes" id="UP000199183"/>
    </source>
</evidence>
<dbReference type="InterPro" id="IPR019533">
    <property type="entry name" value="Peptidase_S26"/>
</dbReference>
<dbReference type="Proteomes" id="UP000199183">
    <property type="component" value="Unassembled WGS sequence"/>
</dbReference>
<keyword evidence="2" id="KW-0645">Protease</keyword>
<dbReference type="STRING" id="640635.SAMN04489806_2053"/>
<evidence type="ECO:0000256" key="4">
    <source>
        <dbReference type="ARBA" id="ARBA00022801"/>
    </source>
</evidence>
<dbReference type="AlphaFoldDB" id="A0A1H4N218"/>
<dbReference type="InterPro" id="IPR036286">
    <property type="entry name" value="LexA/Signal_pep-like_sf"/>
</dbReference>
<dbReference type="SUPFAM" id="SSF51306">
    <property type="entry name" value="LexA/Signal peptidase"/>
    <property type="match status" value="1"/>
</dbReference>